<dbReference type="Gene3D" id="3.90.1200.10">
    <property type="match status" value="1"/>
</dbReference>
<accession>A0A125MHA6</accession>
<dbReference type="EMBL" id="QRVJ01000007">
    <property type="protein sequence ID" value="RGS37081.1"/>
    <property type="molecule type" value="Genomic_DNA"/>
</dbReference>
<dbReference type="AlphaFoldDB" id="A0A125MHA6"/>
<dbReference type="Proteomes" id="UP000448877">
    <property type="component" value="Unassembled WGS sequence"/>
</dbReference>
<dbReference type="RefSeq" id="WP_007217280.1">
    <property type="nucleotide sequence ID" value="NZ_CABMLT010000001.1"/>
</dbReference>
<sequence>MQVNSILERFLIKGAGKHLYRFSNADNKTWLMPAHNMQVAMNLYQPSGRNGKIMKALFPWLHHLLIIRKIIHAESVYCDITDELKRLFYQLFHETEIEFSIFCGTPCIHQKITMQISKGKHILGYCKVTDNKEIALLFRNEANILKELGRKGLKEVPICIFCGEMTDGIKLFVQSTAKTQKSQVIHEWTALHENFLDNLYQSTHQFIPFEQSDYYRILTNLQLHIEWLPQEVNGTLLTSTINQILLHYQGQEVDFSAYHADFTPWNMFMEGRKLFVFDWEYAQLTYPPKLDRYHFFTQTAYFEKHWTISQIIEYINSEQGKWIDQKMYSLYLLEVIARFTVREKGNINGKMAESFQIWIALLEYLQK</sequence>
<gene>
    <name evidence="2" type="ORF">DWX97_10910</name>
    <name evidence="1" type="ORF">F2Y81_07995</name>
</gene>
<organism evidence="1 4">
    <name type="scientific">Bacteroides cellulosilyticus</name>
    <dbReference type="NCBI Taxonomy" id="246787"/>
    <lineage>
        <taxon>Bacteria</taxon>
        <taxon>Pseudomonadati</taxon>
        <taxon>Bacteroidota</taxon>
        <taxon>Bacteroidia</taxon>
        <taxon>Bacteroidales</taxon>
        <taxon>Bacteroidaceae</taxon>
        <taxon>Bacteroides</taxon>
    </lineage>
</organism>
<dbReference type="GeneID" id="66307135"/>
<dbReference type="SUPFAM" id="SSF56112">
    <property type="entry name" value="Protein kinase-like (PK-like)"/>
    <property type="match status" value="1"/>
</dbReference>
<evidence type="ECO:0008006" key="5">
    <source>
        <dbReference type="Google" id="ProtNLM"/>
    </source>
</evidence>
<dbReference type="EMBL" id="VVYV01000010">
    <property type="protein sequence ID" value="KAA5420437.1"/>
    <property type="molecule type" value="Genomic_DNA"/>
</dbReference>
<dbReference type="InterPro" id="IPR011009">
    <property type="entry name" value="Kinase-like_dom_sf"/>
</dbReference>
<name>A0A125MHA6_9BACE</name>
<reference evidence="1 4" key="2">
    <citation type="journal article" date="2019" name="Nat. Med.">
        <title>A library of human gut bacterial isolates paired with longitudinal multiomics data enables mechanistic microbiome research.</title>
        <authorList>
            <person name="Poyet M."/>
            <person name="Groussin M."/>
            <person name="Gibbons S.M."/>
            <person name="Avila-Pacheco J."/>
            <person name="Jiang X."/>
            <person name="Kearney S.M."/>
            <person name="Perrotta A.R."/>
            <person name="Berdy B."/>
            <person name="Zhao S."/>
            <person name="Lieberman T.D."/>
            <person name="Swanson P.K."/>
            <person name="Smith M."/>
            <person name="Roesemann S."/>
            <person name="Alexander J.E."/>
            <person name="Rich S.A."/>
            <person name="Livny J."/>
            <person name="Vlamakis H."/>
            <person name="Clish C."/>
            <person name="Bullock K."/>
            <person name="Deik A."/>
            <person name="Scott J."/>
            <person name="Pierce K.A."/>
            <person name="Xavier R.J."/>
            <person name="Alm E.J."/>
        </authorList>
    </citation>
    <scope>NUCLEOTIDE SEQUENCE [LARGE SCALE GENOMIC DNA]</scope>
    <source>
        <strain evidence="1 4">BIOML-A6</strain>
    </source>
</reference>
<reference evidence="2 3" key="1">
    <citation type="submission" date="2018-08" db="EMBL/GenBank/DDBJ databases">
        <title>A genome reference for cultivated species of the human gut microbiota.</title>
        <authorList>
            <person name="Zou Y."/>
            <person name="Xue W."/>
            <person name="Luo G."/>
        </authorList>
    </citation>
    <scope>NUCLEOTIDE SEQUENCE [LARGE SCALE GENOMIC DNA]</scope>
    <source>
        <strain evidence="2 3">AF22-3AC</strain>
    </source>
</reference>
<dbReference type="Proteomes" id="UP000283341">
    <property type="component" value="Unassembled WGS sequence"/>
</dbReference>
<protein>
    <recommendedName>
        <fullName evidence="5">Phosphotransferase</fullName>
    </recommendedName>
</protein>
<evidence type="ECO:0000313" key="4">
    <source>
        <dbReference type="Proteomes" id="UP000448877"/>
    </source>
</evidence>
<proteinExistence type="predicted"/>
<evidence type="ECO:0000313" key="2">
    <source>
        <dbReference type="EMBL" id="RGS37081.1"/>
    </source>
</evidence>
<comment type="caution">
    <text evidence="1">The sequence shown here is derived from an EMBL/GenBank/DDBJ whole genome shotgun (WGS) entry which is preliminary data.</text>
</comment>
<evidence type="ECO:0000313" key="1">
    <source>
        <dbReference type="EMBL" id="KAA5420437.1"/>
    </source>
</evidence>
<evidence type="ECO:0000313" key="3">
    <source>
        <dbReference type="Proteomes" id="UP000283341"/>
    </source>
</evidence>